<dbReference type="InterPro" id="IPR045269">
    <property type="entry name" value="Atg1-like"/>
</dbReference>
<evidence type="ECO:0000259" key="7">
    <source>
        <dbReference type="PROSITE" id="PS51296"/>
    </source>
</evidence>
<dbReference type="GO" id="GO:0004497">
    <property type="term" value="F:monooxygenase activity"/>
    <property type="evidence" value="ECO:0007669"/>
    <property type="project" value="UniProtKB-ARBA"/>
</dbReference>
<evidence type="ECO:0000256" key="1">
    <source>
        <dbReference type="ARBA" id="ARBA00022714"/>
    </source>
</evidence>
<reference evidence="8 9" key="1">
    <citation type="submission" date="2016-08" db="EMBL/GenBank/DDBJ databases">
        <title>Analysis of Carbohydrate Active Enzymes in Thermogemmatispora T81 Reveals Carbohydrate Degradation Ability.</title>
        <authorList>
            <person name="Tomazini A."/>
            <person name="Lal S."/>
            <person name="Stott M."/>
            <person name="Henrissat B."/>
            <person name="Polikarpov I."/>
            <person name="Sparling R."/>
            <person name="Levin D.B."/>
        </authorList>
    </citation>
    <scope>NUCLEOTIDE SEQUENCE [LARGE SCALE GENOMIC DNA]</scope>
    <source>
        <strain evidence="8 9">T81</strain>
    </source>
</reference>
<feature type="region of interest" description="Disordered" evidence="5">
    <location>
        <begin position="546"/>
        <end position="581"/>
    </location>
</feature>
<keyword evidence="2" id="KW-0479">Metal-binding</keyword>
<dbReference type="InterPro" id="IPR011009">
    <property type="entry name" value="Kinase-like_dom_sf"/>
</dbReference>
<dbReference type="SUPFAM" id="SSF56112">
    <property type="entry name" value="Protein kinase-like (PK-like)"/>
    <property type="match status" value="1"/>
</dbReference>
<keyword evidence="3" id="KW-0408">Iron</keyword>
<evidence type="ECO:0000259" key="6">
    <source>
        <dbReference type="PROSITE" id="PS50011"/>
    </source>
</evidence>
<evidence type="ECO:0000256" key="3">
    <source>
        <dbReference type="ARBA" id="ARBA00023004"/>
    </source>
</evidence>
<keyword evidence="9" id="KW-1185">Reference proteome</keyword>
<dbReference type="Gene3D" id="2.102.10.10">
    <property type="entry name" value="Rieske [2Fe-2S] iron-sulphur domain"/>
    <property type="match status" value="1"/>
</dbReference>
<evidence type="ECO:0000313" key="9">
    <source>
        <dbReference type="Proteomes" id="UP000248706"/>
    </source>
</evidence>
<evidence type="ECO:0008006" key="10">
    <source>
        <dbReference type="Google" id="ProtNLM"/>
    </source>
</evidence>
<dbReference type="PANTHER" id="PTHR24348">
    <property type="entry name" value="SERINE/THREONINE-PROTEIN KINASE UNC-51-RELATED"/>
    <property type="match status" value="1"/>
</dbReference>
<dbReference type="GO" id="GO:0016705">
    <property type="term" value="F:oxidoreductase activity, acting on paired donors, with incorporation or reduction of molecular oxygen"/>
    <property type="evidence" value="ECO:0007669"/>
    <property type="project" value="UniProtKB-ARBA"/>
</dbReference>
<dbReference type="GO" id="GO:0005524">
    <property type="term" value="F:ATP binding"/>
    <property type="evidence" value="ECO:0007669"/>
    <property type="project" value="InterPro"/>
</dbReference>
<dbReference type="PANTHER" id="PTHR24348:SF71">
    <property type="entry name" value="PROTEIN KINASE DOMAIN-CONTAINING PROTEIN"/>
    <property type="match status" value="1"/>
</dbReference>
<dbReference type="GO" id="GO:0046872">
    <property type="term" value="F:metal ion binding"/>
    <property type="evidence" value="ECO:0007669"/>
    <property type="project" value="UniProtKB-KW"/>
</dbReference>
<dbReference type="InterPro" id="IPR000719">
    <property type="entry name" value="Prot_kinase_dom"/>
</dbReference>
<dbReference type="PROSITE" id="PS50011">
    <property type="entry name" value="PROTEIN_KINASE_DOM"/>
    <property type="match status" value="1"/>
</dbReference>
<dbReference type="CDD" id="cd14014">
    <property type="entry name" value="STKc_PknB_like"/>
    <property type="match status" value="1"/>
</dbReference>
<evidence type="ECO:0000256" key="4">
    <source>
        <dbReference type="ARBA" id="ARBA00023014"/>
    </source>
</evidence>
<protein>
    <recommendedName>
        <fullName evidence="10">Protein kinase domain-containing protein</fullName>
    </recommendedName>
</protein>
<feature type="compositionally biased region" description="Low complexity" evidence="5">
    <location>
        <begin position="551"/>
        <end position="581"/>
    </location>
</feature>
<evidence type="ECO:0000313" key="8">
    <source>
        <dbReference type="EMBL" id="RAQ95331.1"/>
    </source>
</evidence>
<dbReference type="Gene3D" id="1.10.510.10">
    <property type="entry name" value="Transferase(Phosphotransferase) domain 1"/>
    <property type="match status" value="1"/>
</dbReference>
<gene>
    <name evidence="8" type="ORF">A4R35_07270</name>
</gene>
<feature type="domain" description="Protein kinase" evidence="6">
    <location>
        <begin position="18"/>
        <end position="292"/>
    </location>
</feature>
<feature type="compositionally biased region" description="Low complexity" evidence="5">
    <location>
        <begin position="437"/>
        <end position="464"/>
    </location>
</feature>
<proteinExistence type="predicted"/>
<dbReference type="InterPro" id="IPR036922">
    <property type="entry name" value="Rieske_2Fe-2S_sf"/>
</dbReference>
<dbReference type="GO" id="GO:0004674">
    <property type="term" value="F:protein serine/threonine kinase activity"/>
    <property type="evidence" value="ECO:0007669"/>
    <property type="project" value="InterPro"/>
</dbReference>
<sequence length="681" mass="71875">MYETQQEDLLVGQMVGGYRVEQLLSKGRVSAVYLARHSVSGLPVAVTAIIIPEDFSVRARNRFIRRFTQIATALLELDHPHILPIYDFGEQLGYPYLISPYVTDGSLAHVLKRDGRCAPSYALEVLQQVAAGLDYAHARGIVHRALKPANIVLQGDEHHVTVAGFGLVDLLQLRGVRRVEHPYLHLLNLAGTFLGSPEYLAPEVVLGQQQIDARADIYALGIILYELLSGKPPFTGNDSLEIALQHVKQPVPALRNLCPALPPEIDEVLSQALARDPARRFSSAGAFVTAYARALRRERSFAAAAPVAASIAQLQTQLAEEDELTSSGSHWQLRPPIITGRLPSVKRSGELPTTGPLAGGAAWQDQPLPLVKEAPAVGAAPANGARREMVSLPGTLPQAVPPMPPAPPMPVPSGNSADLDSFAWWSGRPEDYALKRAAPAQASAPSAPARVPPAAGSGSAEPAPVVLPAPREQRAKQNARPGVLQQEVPIPAQIPVSTRRGRKRRRRQVVALLAGGGLAAAGLGLAIKTSAAQSLLGSLFHTNQSGNMAASSGSTSGQQQTSGQQSTTGQTTNGTNTKQNGKVIGTTSLALNSAQAFTNPADGKQGLLIHLPGGSFAAYSRSCTHEGVAVNYDPATHLLVCPAHGAIFDPAKKGSVVQGPATTPLPQIMIRVNADGSITTV</sequence>
<dbReference type="Proteomes" id="UP000248706">
    <property type="component" value="Unassembled WGS sequence"/>
</dbReference>
<dbReference type="Pfam" id="PF00355">
    <property type="entry name" value="Rieske"/>
    <property type="match status" value="1"/>
</dbReference>
<dbReference type="EMBL" id="MCIF01000002">
    <property type="protein sequence ID" value="RAQ95331.1"/>
    <property type="molecule type" value="Genomic_DNA"/>
</dbReference>
<dbReference type="RefSeq" id="WP_189361464.1">
    <property type="nucleotide sequence ID" value="NZ_MCIF01000002.1"/>
</dbReference>
<comment type="caution">
    <text evidence="8">The sequence shown here is derived from an EMBL/GenBank/DDBJ whole genome shotgun (WGS) entry which is preliminary data.</text>
</comment>
<keyword evidence="4" id="KW-0411">Iron-sulfur</keyword>
<dbReference type="Gene3D" id="3.30.200.20">
    <property type="entry name" value="Phosphorylase Kinase, domain 1"/>
    <property type="match status" value="1"/>
</dbReference>
<dbReference type="InterPro" id="IPR017941">
    <property type="entry name" value="Rieske_2Fe-2S"/>
</dbReference>
<feature type="region of interest" description="Disordered" evidence="5">
    <location>
        <begin position="437"/>
        <end position="465"/>
    </location>
</feature>
<dbReference type="SUPFAM" id="SSF50022">
    <property type="entry name" value="ISP domain"/>
    <property type="match status" value="1"/>
</dbReference>
<name>A0A328VER6_9CHLR</name>
<evidence type="ECO:0000256" key="5">
    <source>
        <dbReference type="SAM" id="MobiDB-lite"/>
    </source>
</evidence>
<feature type="domain" description="Rieske" evidence="7">
    <location>
        <begin position="581"/>
        <end position="679"/>
    </location>
</feature>
<dbReference type="PROSITE" id="PS51296">
    <property type="entry name" value="RIESKE"/>
    <property type="match status" value="1"/>
</dbReference>
<dbReference type="GO" id="GO:0005737">
    <property type="term" value="C:cytoplasm"/>
    <property type="evidence" value="ECO:0007669"/>
    <property type="project" value="TreeGrafter"/>
</dbReference>
<keyword evidence="1" id="KW-0001">2Fe-2S</keyword>
<organism evidence="8 9">
    <name type="scientific">Thermogemmatispora tikiterensis</name>
    <dbReference type="NCBI Taxonomy" id="1825093"/>
    <lineage>
        <taxon>Bacteria</taxon>
        <taxon>Bacillati</taxon>
        <taxon>Chloroflexota</taxon>
        <taxon>Ktedonobacteria</taxon>
        <taxon>Thermogemmatisporales</taxon>
        <taxon>Thermogemmatisporaceae</taxon>
        <taxon>Thermogemmatispora</taxon>
    </lineage>
</organism>
<evidence type="ECO:0000256" key="2">
    <source>
        <dbReference type="ARBA" id="ARBA00022723"/>
    </source>
</evidence>
<dbReference type="Pfam" id="PF00069">
    <property type="entry name" value="Pkinase"/>
    <property type="match status" value="1"/>
</dbReference>
<accession>A0A328VER6</accession>
<dbReference type="AlphaFoldDB" id="A0A328VER6"/>
<dbReference type="GO" id="GO:0051537">
    <property type="term" value="F:2 iron, 2 sulfur cluster binding"/>
    <property type="evidence" value="ECO:0007669"/>
    <property type="project" value="UniProtKB-KW"/>
</dbReference>